<accession>A0A917FVA0</accession>
<dbReference type="InterPro" id="IPR029432">
    <property type="entry name" value="Gp28/Gp37-like_dom"/>
</dbReference>
<dbReference type="AlphaFoldDB" id="A0A917FVA0"/>
<gene>
    <name evidence="2" type="ORF">GCM10007304_17530</name>
</gene>
<dbReference type="Proteomes" id="UP000654257">
    <property type="component" value="Unassembled WGS sequence"/>
</dbReference>
<organism evidence="2 3">
    <name type="scientific">Rhodococcoides trifolii</name>
    <dbReference type="NCBI Taxonomy" id="908250"/>
    <lineage>
        <taxon>Bacteria</taxon>
        <taxon>Bacillati</taxon>
        <taxon>Actinomycetota</taxon>
        <taxon>Actinomycetes</taxon>
        <taxon>Mycobacteriales</taxon>
        <taxon>Nocardiaceae</taxon>
        <taxon>Rhodococcoides</taxon>
    </lineage>
</organism>
<sequence length="571" mass="63233">MTYPANNTYPAINTYPAGGTTTPVDPGTPTPGGLTCDQVRAEIEAMERQFQKKMRSKVTIDVYDGNWSEDSHQHVVGEIEGDCEEILNDTGESTIKMFAEHKLADWIDDELDDDEDVHIIITIEGVRWSGLAADIIEQGTEDGKEYFTLQCISEYEHMKRVVCYCNPFFAAEFQYPKLYAYAGPSVTGVKTLLFLNLLRRFAPLWALPENLFDPSSWQDNLNPNNWPIVVMPGNVLTDTSMWTVLSTRMGMFHDVVAPTLSDAKLRIKLTRWMPGDVQPAPSHFTLTKPTLLVDVIDQSGYVGPSGTLLDGLLHFGSSVAADLINEVNTAFNYNADEPEYQIPGFLGTVSEPRCVFRKAHRTGATGISSWERHRIKSNASIVITGGHSPDWVNTGLKLLVNGILGYIGAMFGNPGLTLGIFDSQIEDVVLAFHRVGNPIKQAKMGLRGPPLGEVFESSGGTGFSLTALQAIRVGMWRSRPMQTFKFTVRNGAPYWIGLDIDLGDRGLFEHGRRRKLHSERVHSRKAAWGRDRDAKWTMSIGDDKPIDQPGAVLARSVEQVRGIIQSVGVSS</sequence>
<dbReference type="EMBL" id="BMCU01000002">
    <property type="protein sequence ID" value="GGG03878.1"/>
    <property type="molecule type" value="Genomic_DNA"/>
</dbReference>
<evidence type="ECO:0000313" key="2">
    <source>
        <dbReference type="EMBL" id="GGG03878.1"/>
    </source>
</evidence>
<protein>
    <recommendedName>
        <fullName evidence="1">Gp28/Gp37-like domain-containing protein</fullName>
    </recommendedName>
</protein>
<dbReference type="RefSeq" id="WP_188544423.1">
    <property type="nucleotide sequence ID" value="NZ_BMCU01000002.1"/>
</dbReference>
<reference evidence="2" key="2">
    <citation type="submission" date="2020-09" db="EMBL/GenBank/DDBJ databases">
        <authorList>
            <person name="Sun Q."/>
            <person name="Sedlacek I."/>
        </authorList>
    </citation>
    <scope>NUCLEOTIDE SEQUENCE</scope>
    <source>
        <strain evidence="2">CCM 7905</strain>
    </source>
</reference>
<reference evidence="2" key="1">
    <citation type="journal article" date="2014" name="Int. J. Syst. Evol. Microbiol.">
        <title>Complete genome sequence of Corynebacterium casei LMG S-19264T (=DSM 44701T), isolated from a smear-ripened cheese.</title>
        <authorList>
            <consortium name="US DOE Joint Genome Institute (JGI-PGF)"/>
            <person name="Walter F."/>
            <person name="Albersmeier A."/>
            <person name="Kalinowski J."/>
            <person name="Ruckert C."/>
        </authorList>
    </citation>
    <scope>NUCLEOTIDE SEQUENCE</scope>
    <source>
        <strain evidence="2">CCM 7905</strain>
    </source>
</reference>
<comment type="caution">
    <text evidence="2">The sequence shown here is derived from an EMBL/GenBank/DDBJ whole genome shotgun (WGS) entry which is preliminary data.</text>
</comment>
<keyword evidence="3" id="KW-1185">Reference proteome</keyword>
<name>A0A917FVA0_9NOCA</name>
<evidence type="ECO:0000259" key="1">
    <source>
        <dbReference type="Pfam" id="PF14594"/>
    </source>
</evidence>
<proteinExistence type="predicted"/>
<feature type="domain" description="Gp28/Gp37-like" evidence="1">
    <location>
        <begin position="60"/>
        <end position="542"/>
    </location>
</feature>
<dbReference type="Pfam" id="PF14594">
    <property type="entry name" value="Sipho_Gp37"/>
    <property type="match status" value="1"/>
</dbReference>
<evidence type="ECO:0000313" key="3">
    <source>
        <dbReference type="Proteomes" id="UP000654257"/>
    </source>
</evidence>